<evidence type="ECO:0000256" key="1">
    <source>
        <dbReference type="SAM" id="MobiDB-lite"/>
    </source>
</evidence>
<dbReference type="AlphaFoldDB" id="A0A1D1VTN6"/>
<feature type="compositionally biased region" description="Polar residues" evidence="1">
    <location>
        <begin position="140"/>
        <end position="153"/>
    </location>
</feature>
<comment type="caution">
    <text evidence="2">The sequence shown here is derived from an EMBL/GenBank/DDBJ whole genome shotgun (WGS) entry which is preliminary data.</text>
</comment>
<keyword evidence="3" id="KW-1185">Reference proteome</keyword>
<protein>
    <submittedName>
        <fullName evidence="2">Uncharacterized protein</fullName>
    </submittedName>
</protein>
<feature type="region of interest" description="Disordered" evidence="1">
    <location>
        <begin position="24"/>
        <end position="170"/>
    </location>
</feature>
<proteinExistence type="predicted"/>
<organism evidence="2 3">
    <name type="scientific">Ramazzottius varieornatus</name>
    <name type="common">Water bear</name>
    <name type="synonym">Tardigrade</name>
    <dbReference type="NCBI Taxonomy" id="947166"/>
    <lineage>
        <taxon>Eukaryota</taxon>
        <taxon>Metazoa</taxon>
        <taxon>Ecdysozoa</taxon>
        <taxon>Tardigrada</taxon>
        <taxon>Eutardigrada</taxon>
        <taxon>Parachela</taxon>
        <taxon>Hypsibioidea</taxon>
        <taxon>Ramazzottiidae</taxon>
        <taxon>Ramazzottius</taxon>
    </lineage>
</organism>
<feature type="compositionally biased region" description="Basic and acidic residues" evidence="1">
    <location>
        <begin position="127"/>
        <end position="139"/>
    </location>
</feature>
<evidence type="ECO:0000313" key="2">
    <source>
        <dbReference type="EMBL" id="GAV03583.1"/>
    </source>
</evidence>
<dbReference type="Proteomes" id="UP000186922">
    <property type="component" value="Unassembled WGS sequence"/>
</dbReference>
<name>A0A1D1VTN6_RAMVA</name>
<gene>
    <name evidence="2" type="primary">RvY_13979-1</name>
    <name evidence="2" type="synonym">RvY_13979.1</name>
    <name evidence="2" type="ORF">RvY_13979</name>
</gene>
<accession>A0A1D1VTN6</accession>
<evidence type="ECO:0000313" key="3">
    <source>
        <dbReference type="Proteomes" id="UP000186922"/>
    </source>
</evidence>
<reference evidence="2 3" key="1">
    <citation type="journal article" date="2016" name="Nat. Commun.">
        <title>Extremotolerant tardigrade genome and improved radiotolerance of human cultured cells by tardigrade-unique protein.</title>
        <authorList>
            <person name="Hashimoto T."/>
            <person name="Horikawa D.D."/>
            <person name="Saito Y."/>
            <person name="Kuwahara H."/>
            <person name="Kozuka-Hata H."/>
            <person name="Shin-I T."/>
            <person name="Minakuchi Y."/>
            <person name="Ohishi K."/>
            <person name="Motoyama A."/>
            <person name="Aizu T."/>
            <person name="Enomoto A."/>
            <person name="Kondo K."/>
            <person name="Tanaka S."/>
            <person name="Hara Y."/>
            <person name="Koshikawa S."/>
            <person name="Sagara H."/>
            <person name="Miura T."/>
            <person name="Yokobori S."/>
            <person name="Miyagawa K."/>
            <person name="Suzuki Y."/>
            <person name="Kubo T."/>
            <person name="Oyama M."/>
            <person name="Kohara Y."/>
            <person name="Fujiyama A."/>
            <person name="Arakawa K."/>
            <person name="Katayama T."/>
            <person name="Toyoda A."/>
            <person name="Kunieda T."/>
        </authorList>
    </citation>
    <scope>NUCLEOTIDE SEQUENCE [LARGE SCALE GENOMIC DNA]</scope>
    <source>
        <strain evidence="2 3">YOKOZUNA-1</strain>
    </source>
</reference>
<sequence>MEIQQGLLGLGPKLKIAGFHCASGRGGARGRSDGRGGGRGGGHAAGRDGGRGGRGRRGNNVQDAVDTREVDVIVANNGESAPGTMEEDGRRMTIKTSTRRARRIKLPSVLPGSEGEPKSAKKMLATDSKDPTTHMDQLEHQTGNDGPSRTWKQTSEHLDEGGKNAPPFLV</sequence>
<dbReference type="EMBL" id="BDGG01000009">
    <property type="protein sequence ID" value="GAV03583.1"/>
    <property type="molecule type" value="Genomic_DNA"/>
</dbReference>